<dbReference type="WBParaSite" id="RSKR_0000388100.1">
    <property type="protein sequence ID" value="RSKR_0000388100.1"/>
    <property type="gene ID" value="RSKR_0000388100"/>
</dbReference>
<sequence length="562" mass="61991">MICHLLDFYQTHGAAFSPINFIAFQIDEADDVDRSSSESEYSSEEEGRALEGAKLNLLLRNLKNIGAKAAKYWQQFSGNNISKILTKYEMLFEGLHGLDAYKEVFRALNNVKKMSVASTLSDEEVLIAIEAIEDFETAISDPSLAMTVQPKVHLLVHHMPEKIRCFKSMNYFSEHDFKESPMQNPDLFQGYILLTPDQGKAIIESLKQQLKDVDNNFDQKHDSLGKNDSNISIGDTSGFGKVGNDYETVSKREKRSLSTGLLFEWQFPIKYYLSLLLASETRIIIHSAVAEIKANTCIRYSKQSVPISGSAGLNVVYGTGCFSWIGRIYSNQPQDLSIGEGCRKIGSIHHEFGHALGLEHEQSRPDRDLHIYTNPGNLAPGAEGELSKSAIGSVKDFGVGFDFGSALLYNSYAFSSNGHKILEPKNPGQNKRFLFSDYKILNFNYSNLCTQCLCPNGFAGTQCDMITGMNAACGLIVYGSSSSPQTLTRTGNMNCYFAIIAFDEARVKITVNSYKVSPASLASPCSVGTDLEVRGTLDMVNTGALFCGTSTSTKIIHSHGYC</sequence>
<name>A0AC35TSB3_9BILA</name>
<organism evidence="1 2">
    <name type="scientific">Rhabditophanes sp. KR3021</name>
    <dbReference type="NCBI Taxonomy" id="114890"/>
    <lineage>
        <taxon>Eukaryota</taxon>
        <taxon>Metazoa</taxon>
        <taxon>Ecdysozoa</taxon>
        <taxon>Nematoda</taxon>
        <taxon>Chromadorea</taxon>
        <taxon>Rhabditida</taxon>
        <taxon>Tylenchina</taxon>
        <taxon>Panagrolaimomorpha</taxon>
        <taxon>Strongyloidoidea</taxon>
        <taxon>Alloionematidae</taxon>
        <taxon>Rhabditophanes</taxon>
    </lineage>
</organism>
<dbReference type="Proteomes" id="UP000095286">
    <property type="component" value="Unplaced"/>
</dbReference>
<accession>A0AC35TSB3</accession>
<reference evidence="2" key="1">
    <citation type="submission" date="2016-11" db="UniProtKB">
        <authorList>
            <consortium name="WormBaseParasite"/>
        </authorList>
    </citation>
    <scope>IDENTIFICATION</scope>
    <source>
        <strain evidence="2">KR3021</strain>
    </source>
</reference>
<evidence type="ECO:0000313" key="1">
    <source>
        <dbReference type="Proteomes" id="UP000095286"/>
    </source>
</evidence>
<protein>
    <submittedName>
        <fullName evidence="2">Metalloendopeptidase</fullName>
    </submittedName>
</protein>
<evidence type="ECO:0000313" key="2">
    <source>
        <dbReference type="WBParaSite" id="RSKR_0000388100.1"/>
    </source>
</evidence>
<proteinExistence type="predicted"/>